<evidence type="ECO:0000313" key="3">
    <source>
        <dbReference type="EMBL" id="RDB27711.1"/>
    </source>
</evidence>
<feature type="transmembrane region" description="Helical" evidence="1">
    <location>
        <begin position="26"/>
        <end position="43"/>
    </location>
</feature>
<reference evidence="3" key="1">
    <citation type="submission" date="2018-04" db="EMBL/GenBank/DDBJ databases">
        <title>Whole genome sequencing of Hypsizygus marmoreus.</title>
        <authorList>
            <person name="Choi I.-G."/>
            <person name="Min B."/>
            <person name="Kim J.-G."/>
            <person name="Kim S."/>
            <person name="Oh Y.-L."/>
            <person name="Kong W.-S."/>
            <person name="Park H."/>
            <person name="Jeong J."/>
            <person name="Song E.-S."/>
        </authorList>
    </citation>
    <scope>NUCLEOTIDE SEQUENCE [LARGE SCALE GENOMIC DNA]</scope>
    <source>
        <strain evidence="3">51987-8</strain>
    </source>
</reference>
<evidence type="ECO:0000259" key="2">
    <source>
        <dbReference type="Pfam" id="PF20151"/>
    </source>
</evidence>
<feature type="transmembrane region" description="Helical" evidence="1">
    <location>
        <begin position="140"/>
        <end position="163"/>
    </location>
</feature>
<feature type="transmembrane region" description="Helical" evidence="1">
    <location>
        <begin position="194"/>
        <end position="215"/>
    </location>
</feature>
<name>A0A369JZC1_HYPMA</name>
<dbReference type="InParanoid" id="A0A369JZC1"/>
<dbReference type="OrthoDB" id="3354157at2759"/>
<feature type="domain" description="DUF6533" evidence="2">
    <location>
        <begin position="26"/>
        <end position="70"/>
    </location>
</feature>
<organism evidence="3 4">
    <name type="scientific">Hypsizygus marmoreus</name>
    <name type="common">White beech mushroom</name>
    <name type="synonym">Agaricus marmoreus</name>
    <dbReference type="NCBI Taxonomy" id="39966"/>
    <lineage>
        <taxon>Eukaryota</taxon>
        <taxon>Fungi</taxon>
        <taxon>Dikarya</taxon>
        <taxon>Basidiomycota</taxon>
        <taxon>Agaricomycotina</taxon>
        <taxon>Agaricomycetes</taxon>
        <taxon>Agaricomycetidae</taxon>
        <taxon>Agaricales</taxon>
        <taxon>Tricholomatineae</taxon>
        <taxon>Lyophyllaceae</taxon>
        <taxon>Hypsizygus</taxon>
    </lineage>
</organism>
<feature type="transmembrane region" description="Helical" evidence="1">
    <location>
        <begin position="241"/>
        <end position="261"/>
    </location>
</feature>
<dbReference type="Proteomes" id="UP000076154">
    <property type="component" value="Unassembled WGS sequence"/>
</dbReference>
<proteinExistence type="predicted"/>
<dbReference type="Pfam" id="PF20151">
    <property type="entry name" value="DUF6533"/>
    <property type="match status" value="1"/>
</dbReference>
<keyword evidence="4" id="KW-1185">Reference proteome</keyword>
<evidence type="ECO:0000313" key="4">
    <source>
        <dbReference type="Proteomes" id="UP000076154"/>
    </source>
</evidence>
<protein>
    <recommendedName>
        <fullName evidence="2">DUF6533 domain-containing protein</fullName>
    </recommendedName>
</protein>
<keyword evidence="1" id="KW-0812">Transmembrane</keyword>
<dbReference type="AlphaFoldDB" id="A0A369JZC1"/>
<keyword evidence="1" id="KW-1133">Transmembrane helix</keyword>
<comment type="caution">
    <text evidence="3">The sequence shown here is derived from an EMBL/GenBank/DDBJ whole genome shotgun (WGS) entry which is preliminary data.</text>
</comment>
<feature type="transmembrane region" description="Helical" evidence="1">
    <location>
        <begin position="110"/>
        <end position="128"/>
    </location>
</feature>
<sequence length="329" mass="36752">MDSATAAAAQFAELQEVIHNILVTKYTYVAAATILFWDIFITFDQEVSRVWLTRNSLGRTLFLVNRYVAPALFIFDLIYQLHPSPSMTVSDHDRFQATWRLTPLYCKNSFLPPSLLGIAALGSVEFILVMRTYALYQSKLLLAALTLLCLASVAAMMGSTIYMHNNLVTNLPLGAIPLVPGCPTSCTSPLCRTLLIVFWIPFFVLETTIFGLTVWKSFRSFHMTGIEHSTNLVTMVYRDGLIYYIVIMAISITNLVVWIVAPMSMAYLATSLMRCLQVTICSRLLLNIRGILEPQYLTSQISTIGFSREGPVVKSTMDTEVSAVTLVRA</sequence>
<dbReference type="InterPro" id="IPR045340">
    <property type="entry name" value="DUF6533"/>
</dbReference>
<evidence type="ECO:0000256" key="1">
    <source>
        <dbReference type="SAM" id="Phobius"/>
    </source>
</evidence>
<dbReference type="EMBL" id="LUEZ02000014">
    <property type="protein sequence ID" value="RDB27711.1"/>
    <property type="molecule type" value="Genomic_DNA"/>
</dbReference>
<keyword evidence="1" id="KW-0472">Membrane</keyword>
<accession>A0A369JZC1</accession>
<gene>
    <name evidence="3" type="ORF">Hypma_003307</name>
</gene>